<protein>
    <submittedName>
        <fullName evidence="2">Putative sugar ABC transporter permease</fullName>
    </submittedName>
</protein>
<evidence type="ECO:0000256" key="1">
    <source>
        <dbReference type="SAM" id="Phobius"/>
    </source>
</evidence>
<keyword evidence="1" id="KW-0812">Transmembrane</keyword>
<feature type="transmembrane region" description="Helical" evidence="1">
    <location>
        <begin position="37"/>
        <end position="55"/>
    </location>
</feature>
<organism evidence="2">
    <name type="scientific">uncultured bacterium Ad_142_N07</name>
    <dbReference type="NCBI Taxonomy" id="1489286"/>
    <lineage>
        <taxon>Bacteria</taxon>
        <taxon>environmental samples</taxon>
    </lineage>
</organism>
<accession>A0A3Q8DFD1</accession>
<evidence type="ECO:0000313" key="2">
    <source>
        <dbReference type="EMBL" id="AUZ20626.1"/>
    </source>
</evidence>
<dbReference type="AlphaFoldDB" id="A0A3Q8DFD1"/>
<name>A0A3Q8DFD1_9BACT</name>
<sequence length="79" mass="9143">MSEKKEFVSSSRKFWERNRRSEGYLLKRRAKSVSISVIRGLLMFGLCFMIISPMLSRLSMSLMEERTCTIPPSCSCRAT</sequence>
<keyword evidence="1" id="KW-1133">Transmembrane helix</keyword>
<dbReference type="EMBL" id="MG719279">
    <property type="protein sequence ID" value="AUZ20626.1"/>
    <property type="molecule type" value="Genomic_DNA"/>
</dbReference>
<reference evidence="2" key="1">
    <citation type="submission" date="2017-12" db="EMBL/GenBank/DDBJ databases">
        <title>Uncultured bacterium Ad_142_N07 contig2 genomic sequence.</title>
        <authorList>
            <person name="Lee K.-T."/>
            <person name="Kim J.-Y."/>
            <person name="Kim Y.-J."/>
            <person name="Ahn J.-H."/>
            <person name="Park M.-N."/>
            <person name="Kim J.-H."/>
            <person name="Kim T.-H."/>
        </authorList>
    </citation>
    <scope>NUCLEOTIDE SEQUENCE</scope>
</reference>
<keyword evidence="1" id="KW-0472">Membrane</keyword>
<proteinExistence type="predicted"/>